<sequence>MYTLIYLCVIIQTLILFDLTLLILHPPYDKHKRDEEV</sequence>
<keyword evidence="1" id="KW-1133">Transmembrane helix</keyword>
<keyword evidence="3" id="KW-1185">Reference proteome</keyword>
<organism evidence="2 3">
    <name type="scientific">Streptococcus hyointestinalis</name>
    <dbReference type="NCBI Taxonomy" id="1337"/>
    <lineage>
        <taxon>Bacteria</taxon>
        <taxon>Bacillati</taxon>
        <taxon>Bacillota</taxon>
        <taxon>Bacilli</taxon>
        <taxon>Lactobacillales</taxon>
        <taxon>Streptococcaceae</taxon>
        <taxon>Streptococcus</taxon>
    </lineage>
</organism>
<keyword evidence="1" id="KW-0472">Membrane</keyword>
<dbReference type="Proteomes" id="UP000254924">
    <property type="component" value="Unassembled WGS sequence"/>
</dbReference>
<keyword evidence="1" id="KW-0812">Transmembrane</keyword>
<proteinExistence type="predicted"/>
<evidence type="ECO:0000313" key="3">
    <source>
        <dbReference type="Proteomes" id="UP000254924"/>
    </source>
</evidence>
<evidence type="ECO:0000313" key="2">
    <source>
        <dbReference type="EMBL" id="SUN60534.1"/>
    </source>
</evidence>
<evidence type="ECO:0000256" key="1">
    <source>
        <dbReference type="SAM" id="Phobius"/>
    </source>
</evidence>
<dbReference type="EMBL" id="UHFN01000007">
    <property type="protein sequence ID" value="SUN60534.1"/>
    <property type="molecule type" value="Genomic_DNA"/>
</dbReference>
<feature type="transmembrane region" description="Helical" evidence="1">
    <location>
        <begin position="6"/>
        <end position="24"/>
    </location>
</feature>
<dbReference type="AlphaFoldDB" id="A0A380K7A5"/>
<accession>A0A380K7A5</accession>
<name>A0A380K7A5_9STRE</name>
<reference evidence="2 3" key="1">
    <citation type="submission" date="2018-06" db="EMBL/GenBank/DDBJ databases">
        <authorList>
            <consortium name="Pathogen Informatics"/>
            <person name="Doyle S."/>
        </authorList>
    </citation>
    <scope>NUCLEOTIDE SEQUENCE [LARGE SCALE GENOMIC DNA]</scope>
    <source>
        <strain evidence="2 3">NCTC12224</strain>
    </source>
</reference>
<protein>
    <submittedName>
        <fullName evidence="2">Uncharacterized protein</fullName>
    </submittedName>
</protein>
<gene>
    <name evidence="2" type="ORF">NCTC12224_00934</name>
</gene>